<evidence type="ECO:0000313" key="1">
    <source>
        <dbReference type="EMBL" id="JAH99649.1"/>
    </source>
</evidence>
<accession>A0A0E9XAI5</accession>
<name>A0A0E9XAI5_ANGAN</name>
<organism evidence="1">
    <name type="scientific">Anguilla anguilla</name>
    <name type="common">European freshwater eel</name>
    <name type="synonym">Muraena anguilla</name>
    <dbReference type="NCBI Taxonomy" id="7936"/>
    <lineage>
        <taxon>Eukaryota</taxon>
        <taxon>Metazoa</taxon>
        <taxon>Chordata</taxon>
        <taxon>Craniata</taxon>
        <taxon>Vertebrata</taxon>
        <taxon>Euteleostomi</taxon>
        <taxon>Actinopterygii</taxon>
        <taxon>Neopterygii</taxon>
        <taxon>Teleostei</taxon>
        <taxon>Anguilliformes</taxon>
        <taxon>Anguillidae</taxon>
        <taxon>Anguilla</taxon>
    </lineage>
</organism>
<reference evidence="1" key="2">
    <citation type="journal article" date="2015" name="Fish Shellfish Immunol.">
        <title>Early steps in the European eel (Anguilla anguilla)-Vibrio vulnificus interaction in the gills: Role of the RtxA13 toxin.</title>
        <authorList>
            <person name="Callol A."/>
            <person name="Pajuelo D."/>
            <person name="Ebbesson L."/>
            <person name="Teles M."/>
            <person name="MacKenzie S."/>
            <person name="Amaro C."/>
        </authorList>
    </citation>
    <scope>NUCLEOTIDE SEQUENCE</scope>
</reference>
<dbReference type="EMBL" id="GBXM01008928">
    <property type="protein sequence ID" value="JAH99649.1"/>
    <property type="molecule type" value="Transcribed_RNA"/>
</dbReference>
<reference evidence="1" key="1">
    <citation type="submission" date="2014-11" db="EMBL/GenBank/DDBJ databases">
        <authorList>
            <person name="Amaro Gonzalez C."/>
        </authorList>
    </citation>
    <scope>NUCLEOTIDE SEQUENCE</scope>
</reference>
<dbReference type="AlphaFoldDB" id="A0A0E9XAI5"/>
<proteinExistence type="predicted"/>
<sequence>MRIYFPVQRSQYLNCLTQKDIHNWSRQPPLTRTHCWITFTSQAHNNVYSLGYYAHITAIIVPFTVF</sequence>
<protein>
    <submittedName>
        <fullName evidence="1">Uncharacterized protein</fullName>
    </submittedName>
</protein>